<dbReference type="InterPro" id="IPR000711">
    <property type="entry name" value="ATPase_OSCP/dsu"/>
</dbReference>
<dbReference type="Pfam" id="PF00213">
    <property type="entry name" value="OSCP"/>
    <property type="match status" value="1"/>
</dbReference>
<evidence type="ECO:0000256" key="5">
    <source>
        <dbReference type="ARBA" id="ARBA00023136"/>
    </source>
</evidence>
<reference evidence="9 13" key="5">
    <citation type="submission" date="2019-11" db="EMBL/GenBank/DDBJ databases">
        <title>Whole genome shotgun sequencing (WGS) data from Adlercreutzia equolifaciens ResAG-91, Eggerthella lenta MRI-F36, MRI-F37, MRI-F40, ResAG-49, ResAG-88, ResAG-121, ResAG-145, and Gordonibacter sp. ResAG-5, ResAG-26, ResAG-43, ResAG-50, ResAG-59.</title>
        <authorList>
            <person name="Stoll D.A."/>
            <person name="Danylec N."/>
            <person name="Franz C.M.A.P."/>
            <person name="Huch M."/>
        </authorList>
    </citation>
    <scope>NUCLEOTIDE SEQUENCE [LARGE SCALE GENOMIC DNA]</scope>
    <source>
        <strain evidence="9 13">ResAG-59</strain>
    </source>
</reference>
<organism evidence="9 13">
    <name type="scientific">Gordonibacter urolithinfaciens</name>
    <dbReference type="NCBI Taxonomy" id="1335613"/>
    <lineage>
        <taxon>Bacteria</taxon>
        <taxon>Bacillati</taxon>
        <taxon>Actinomycetota</taxon>
        <taxon>Coriobacteriia</taxon>
        <taxon>Eggerthellales</taxon>
        <taxon>Eggerthellaceae</taxon>
        <taxon>Gordonibacter</taxon>
    </lineage>
</organism>
<evidence type="ECO:0000256" key="7">
    <source>
        <dbReference type="HAMAP-Rule" id="MF_01416"/>
    </source>
</evidence>
<dbReference type="GO" id="GO:0005886">
    <property type="term" value="C:plasma membrane"/>
    <property type="evidence" value="ECO:0007669"/>
    <property type="project" value="UniProtKB-SubCell"/>
</dbReference>
<keyword evidence="13" id="KW-1185">Reference proteome</keyword>
<evidence type="ECO:0000313" key="9">
    <source>
        <dbReference type="EMBL" id="MVN15925.1"/>
    </source>
</evidence>
<dbReference type="HAMAP" id="MF_01416">
    <property type="entry name" value="ATP_synth_delta_bact"/>
    <property type="match status" value="1"/>
</dbReference>
<reference evidence="11" key="1">
    <citation type="submission" date="2018-05" db="EMBL/GenBank/DDBJ databases">
        <title>Genome Sequencing of selected type strains of the family Eggerthellaceae.</title>
        <authorList>
            <person name="Danylec N."/>
            <person name="Stoll D.A."/>
            <person name="Doetsch A."/>
            <person name="Huch M."/>
        </authorList>
    </citation>
    <scope>NUCLEOTIDE SEQUENCE [LARGE SCALE GENOMIC DNA]</scope>
    <source>
        <strain evidence="11">DSM 27213</strain>
    </source>
</reference>
<evidence type="ECO:0000313" key="8">
    <source>
        <dbReference type="EMBL" id="MSA94910.1"/>
    </source>
</evidence>
<dbReference type="Proteomes" id="UP000285258">
    <property type="component" value="Unassembled WGS sequence"/>
</dbReference>
<evidence type="ECO:0000313" key="12">
    <source>
        <dbReference type="Proteomes" id="UP000462865"/>
    </source>
</evidence>
<keyword evidence="7" id="KW-0139">CF(1)</keyword>
<reference evidence="10" key="3">
    <citation type="journal article" date="2019" name="Microbiol. Resour. Announc.">
        <title>Draft Genome Sequences of Type Strains of Gordonibacter faecihominis, Paraeggerthella hongkongensis, Parvibacter caecicola,Slackia equolifaciens, Slackia faecicanis, and Slackia isoflavoniconvertens.</title>
        <authorList>
            <person name="Danylec N."/>
            <person name="Stoll D.A."/>
            <person name="Dotsch A."/>
            <person name="Huch M."/>
        </authorList>
    </citation>
    <scope>NUCLEOTIDE SEQUENCE</scope>
    <source>
        <strain evidence="10">DSM 27213</strain>
    </source>
</reference>
<dbReference type="GO" id="GO:0046933">
    <property type="term" value="F:proton-transporting ATP synthase activity, rotational mechanism"/>
    <property type="evidence" value="ECO:0007669"/>
    <property type="project" value="UniProtKB-UniRule"/>
</dbReference>
<keyword evidence="6 7" id="KW-0066">ATP synthesis</keyword>
<dbReference type="NCBIfam" id="TIGR01145">
    <property type="entry name" value="ATP_synt_delta"/>
    <property type="match status" value="1"/>
</dbReference>
<dbReference type="EMBL" id="WKZA01000027">
    <property type="protein sequence ID" value="MSA94910.1"/>
    <property type="molecule type" value="Genomic_DNA"/>
</dbReference>
<dbReference type="Gene3D" id="1.10.520.20">
    <property type="entry name" value="N-terminal domain of the delta subunit of the F1F0-ATP synthase"/>
    <property type="match status" value="1"/>
</dbReference>
<evidence type="ECO:0000256" key="6">
    <source>
        <dbReference type="ARBA" id="ARBA00023310"/>
    </source>
</evidence>
<evidence type="ECO:0000256" key="3">
    <source>
        <dbReference type="ARBA" id="ARBA00022781"/>
    </source>
</evidence>
<keyword evidence="4 7" id="KW-0406">Ion transport</keyword>
<gene>
    <name evidence="7 9" type="primary">atpH</name>
    <name evidence="10" type="ORF">DMP12_07815</name>
    <name evidence="8" type="ORF">GKG38_07530</name>
    <name evidence="9" type="ORF">GO738_11330</name>
</gene>
<dbReference type="GO" id="GO:0045259">
    <property type="term" value="C:proton-transporting ATP synthase complex"/>
    <property type="evidence" value="ECO:0007669"/>
    <property type="project" value="UniProtKB-KW"/>
</dbReference>
<dbReference type="AlphaFoldDB" id="A0A1Y4FTJ8"/>
<reference evidence="10" key="2">
    <citation type="journal article" date="2019" name="Int. J. Syst. Evol. Microbiol.">
        <title>Gordonibacter faecihominis is a later heterotypic synonym of Gordonibacter urolithinfaciens.</title>
        <authorList>
            <person name="Danylec N."/>
            <person name="Stoll D.A."/>
            <person name="Huch M."/>
        </authorList>
    </citation>
    <scope>NUCLEOTIDE SEQUENCE</scope>
    <source>
        <strain evidence="10">DSM 27213</strain>
    </source>
</reference>
<dbReference type="Proteomes" id="UP000468327">
    <property type="component" value="Unassembled WGS sequence"/>
</dbReference>
<comment type="similarity">
    <text evidence="7">Belongs to the ATPase delta chain family.</text>
</comment>
<dbReference type="EMBL" id="QIBW01000007">
    <property type="protein sequence ID" value="ROT90002.1"/>
    <property type="molecule type" value="Genomic_DNA"/>
</dbReference>
<keyword evidence="5 7" id="KW-0472">Membrane</keyword>
<comment type="caution">
    <text evidence="9">The sequence shown here is derived from an EMBL/GenBank/DDBJ whole genome shotgun (WGS) entry which is preliminary data.</text>
</comment>
<keyword evidence="3 7" id="KW-0375">Hydrogen ion transport</keyword>
<dbReference type="RefSeq" id="WP_087191459.1">
    <property type="nucleotide sequence ID" value="NZ_DBEZYS010000111.1"/>
</dbReference>
<dbReference type="PANTHER" id="PTHR11910">
    <property type="entry name" value="ATP SYNTHASE DELTA CHAIN"/>
    <property type="match status" value="1"/>
</dbReference>
<keyword evidence="7" id="KW-1003">Cell membrane</keyword>
<evidence type="ECO:0000256" key="2">
    <source>
        <dbReference type="ARBA" id="ARBA00022448"/>
    </source>
</evidence>
<dbReference type="PRINTS" id="PR00125">
    <property type="entry name" value="ATPASEDELTA"/>
</dbReference>
<protein>
    <recommendedName>
        <fullName evidence="7">ATP synthase subunit delta</fullName>
    </recommendedName>
    <alternativeName>
        <fullName evidence="7">ATP synthase F(1) sector subunit delta</fullName>
    </alternativeName>
    <alternativeName>
        <fullName evidence="7">F-type ATPase subunit delta</fullName>
        <shortName evidence="7">F-ATPase subunit delta</shortName>
    </alternativeName>
</protein>
<comment type="function">
    <text evidence="7">F(1)F(0) ATP synthase produces ATP from ADP in the presence of a proton or sodium gradient. F-type ATPases consist of two structural domains, F(1) containing the extramembraneous catalytic core and F(0) containing the membrane proton channel, linked together by a central stalk and a peripheral stalk. During catalysis, ATP synthesis in the catalytic domain of F(1) is coupled via a rotary mechanism of the central stalk subunits to proton translocation.</text>
</comment>
<evidence type="ECO:0000313" key="11">
    <source>
        <dbReference type="Proteomes" id="UP000285258"/>
    </source>
</evidence>
<comment type="subcellular location">
    <subcellularLocation>
        <location evidence="7">Cell membrane</location>
        <topology evidence="7">Peripheral membrane protein</topology>
    </subcellularLocation>
    <subcellularLocation>
        <location evidence="1">Membrane</location>
    </subcellularLocation>
</comment>
<reference evidence="8 12" key="4">
    <citation type="journal article" date="2019" name="Nat. Med.">
        <title>A library of human gut bacterial isolates paired with longitudinal multiomics data enables mechanistic microbiome research.</title>
        <authorList>
            <person name="Poyet M."/>
            <person name="Groussin M."/>
            <person name="Gibbons S.M."/>
            <person name="Avila-Pacheco J."/>
            <person name="Jiang X."/>
            <person name="Kearney S.M."/>
            <person name="Perrotta A.R."/>
            <person name="Berdy B."/>
            <person name="Zhao S."/>
            <person name="Lieberman T.D."/>
            <person name="Swanson P.K."/>
            <person name="Smith M."/>
            <person name="Roesemann S."/>
            <person name="Alexander J.E."/>
            <person name="Rich S.A."/>
            <person name="Livny J."/>
            <person name="Vlamakis H."/>
            <person name="Clish C."/>
            <person name="Bullock K."/>
            <person name="Deik A."/>
            <person name="Scott J."/>
            <person name="Pierce K.A."/>
            <person name="Xavier R.J."/>
            <person name="Alm E.J."/>
        </authorList>
    </citation>
    <scope>NUCLEOTIDE SEQUENCE [LARGE SCALE GENOMIC DNA]</scope>
    <source>
        <strain evidence="8 12">BIOML-A1</strain>
    </source>
</reference>
<evidence type="ECO:0000313" key="10">
    <source>
        <dbReference type="EMBL" id="ROT90002.1"/>
    </source>
</evidence>
<evidence type="ECO:0000313" key="13">
    <source>
        <dbReference type="Proteomes" id="UP000468327"/>
    </source>
</evidence>
<accession>A0A1Y4FTJ8</accession>
<dbReference type="Proteomes" id="UP000462865">
    <property type="component" value="Unassembled WGS sequence"/>
</dbReference>
<evidence type="ECO:0000256" key="4">
    <source>
        <dbReference type="ARBA" id="ARBA00023065"/>
    </source>
</evidence>
<proteinExistence type="inferred from homology"/>
<keyword evidence="2 7" id="KW-0813">Transport</keyword>
<comment type="function">
    <text evidence="7">This protein is part of the stalk that links CF(0) to CF(1). It either transmits conformational changes from CF(0) to CF(1) or is implicated in proton conduction.</text>
</comment>
<name>A0A1Y4FTJ8_9ACTN</name>
<evidence type="ECO:0000256" key="1">
    <source>
        <dbReference type="ARBA" id="ARBA00004370"/>
    </source>
</evidence>
<sequence>MPTNRLIVKEEVAVYAAVLFDGAFEAGGQEAVLEVRDQMVRVAEAMRTNMELSVALSDPGYTPEQRGELARNVFAGCNPVLLDVLAVLAERGDAALLPRVLENYAEQLQSKLNLCVVDVTTAVPLDDALRRIITEKAEADLDTNVVLRESVDKSILGGIIMSTNGKRIDASVASQLDHARNVLKTTTDGGEC</sequence>
<dbReference type="InterPro" id="IPR026015">
    <property type="entry name" value="ATP_synth_OSCP/delta_N_sf"/>
</dbReference>
<dbReference type="SUPFAM" id="SSF47928">
    <property type="entry name" value="N-terminal domain of the delta subunit of the F1F0-ATP synthase"/>
    <property type="match status" value="1"/>
</dbReference>
<dbReference type="EMBL" id="WPOC01000020">
    <property type="protein sequence ID" value="MVN15925.1"/>
    <property type="molecule type" value="Genomic_DNA"/>
</dbReference>